<feature type="compositionally biased region" description="Basic and acidic residues" evidence="4">
    <location>
        <begin position="337"/>
        <end position="355"/>
    </location>
</feature>
<keyword evidence="2" id="KW-0677">Repeat</keyword>
<dbReference type="GO" id="GO:0016020">
    <property type="term" value="C:membrane"/>
    <property type="evidence" value="ECO:0007669"/>
    <property type="project" value="TreeGrafter"/>
</dbReference>
<reference evidence="7" key="1">
    <citation type="submission" date="2020-10" db="EMBL/GenBank/DDBJ databases">
        <authorList>
            <person name="Kikuchi T."/>
        </authorList>
    </citation>
    <scope>NUCLEOTIDE SEQUENCE</scope>
    <source>
        <strain evidence="7">NKZ352</strain>
    </source>
</reference>
<keyword evidence="3" id="KW-0325">Glycoprotein</keyword>
<evidence type="ECO:0000256" key="1">
    <source>
        <dbReference type="ARBA" id="ARBA00022729"/>
    </source>
</evidence>
<evidence type="ECO:0000256" key="2">
    <source>
        <dbReference type="ARBA" id="ARBA00022737"/>
    </source>
</evidence>
<keyword evidence="5" id="KW-0812">Transmembrane</keyword>
<dbReference type="PANTHER" id="PTHR47653">
    <property type="entry name" value="PROTEIN BARK BEETLE"/>
    <property type="match status" value="1"/>
</dbReference>
<feature type="domain" description="C-type lectin" evidence="6">
    <location>
        <begin position="134"/>
        <end position="230"/>
    </location>
</feature>
<feature type="compositionally biased region" description="Polar residues" evidence="4">
    <location>
        <begin position="383"/>
        <end position="396"/>
    </location>
</feature>
<keyword evidence="5" id="KW-1133">Transmembrane helix</keyword>
<dbReference type="GO" id="GO:0045217">
    <property type="term" value="P:cell-cell junction maintenance"/>
    <property type="evidence" value="ECO:0007669"/>
    <property type="project" value="TreeGrafter"/>
</dbReference>
<evidence type="ECO:0000256" key="4">
    <source>
        <dbReference type="SAM" id="MobiDB-lite"/>
    </source>
</evidence>
<feature type="transmembrane region" description="Helical" evidence="5">
    <location>
        <begin position="239"/>
        <end position="268"/>
    </location>
</feature>
<keyword evidence="5" id="KW-0472">Membrane</keyword>
<comment type="caution">
    <text evidence="7">The sequence shown here is derived from an EMBL/GenBank/DDBJ whole genome shotgun (WGS) entry which is preliminary data.</text>
</comment>
<name>A0A8S1H0A9_9PELO</name>
<feature type="region of interest" description="Disordered" evidence="4">
    <location>
        <begin position="337"/>
        <end position="548"/>
    </location>
</feature>
<dbReference type="OrthoDB" id="536948at2759"/>
<dbReference type="InterPro" id="IPR016186">
    <property type="entry name" value="C-type_lectin-like/link_sf"/>
</dbReference>
<dbReference type="Gene3D" id="3.10.100.10">
    <property type="entry name" value="Mannose-Binding Protein A, subunit A"/>
    <property type="match status" value="1"/>
</dbReference>
<feature type="region of interest" description="Disordered" evidence="4">
    <location>
        <begin position="290"/>
        <end position="314"/>
    </location>
</feature>
<gene>
    <name evidence="7" type="ORF">CAUJ_LOCUS5605</name>
</gene>
<evidence type="ECO:0000259" key="6">
    <source>
        <dbReference type="Pfam" id="PF00059"/>
    </source>
</evidence>
<evidence type="ECO:0000256" key="3">
    <source>
        <dbReference type="ARBA" id="ARBA00023180"/>
    </source>
</evidence>
<dbReference type="AlphaFoldDB" id="A0A8S1H0A9"/>
<dbReference type="Pfam" id="PF00059">
    <property type="entry name" value="Lectin_C"/>
    <property type="match status" value="1"/>
</dbReference>
<proteinExistence type="predicted"/>
<protein>
    <recommendedName>
        <fullName evidence="6">C-type lectin domain-containing protein</fullName>
    </recommendedName>
</protein>
<dbReference type="PANTHER" id="PTHR47653:SF1">
    <property type="entry name" value="DELETED IN MALIGNANT BRAIN TUMORS 1 PROTEIN"/>
    <property type="match status" value="1"/>
</dbReference>
<dbReference type="InterPro" id="IPR001304">
    <property type="entry name" value="C-type_lectin-like"/>
</dbReference>
<dbReference type="Proteomes" id="UP000835052">
    <property type="component" value="Unassembled WGS sequence"/>
</dbReference>
<feature type="compositionally biased region" description="Polar residues" evidence="4">
    <location>
        <begin position="409"/>
        <end position="454"/>
    </location>
</feature>
<dbReference type="InterPro" id="IPR016187">
    <property type="entry name" value="CTDL_fold"/>
</dbReference>
<evidence type="ECO:0000313" key="7">
    <source>
        <dbReference type="EMBL" id="CAD6189686.1"/>
    </source>
</evidence>
<evidence type="ECO:0000256" key="5">
    <source>
        <dbReference type="SAM" id="Phobius"/>
    </source>
</evidence>
<dbReference type="EMBL" id="CAJGYM010000011">
    <property type="protein sequence ID" value="CAD6189686.1"/>
    <property type="molecule type" value="Genomic_DNA"/>
</dbReference>
<evidence type="ECO:0000313" key="8">
    <source>
        <dbReference type="Proteomes" id="UP000835052"/>
    </source>
</evidence>
<keyword evidence="8" id="KW-1185">Reference proteome</keyword>
<accession>A0A8S1H0A9</accession>
<sequence>MVLNQQGVSFDWWTHVDNETTRYRSTIIAGSLQEIFRYNTFNDPLNDYEITTARQTEYDMGTIDAKYNYWGYPGTAGVASGKIRDHEDYPYLVKVDYHPVLESNTSLVEGDCPAGWFQAGHQEFKSCFLFVASTVTYGRAVEYCEELDAFVPYMRADDVRQKELARRIDQMSVQYVTDAERLAAYGVDNDIHVWISSVTVPVTQCAWLSARSGRIGSVNCNTLIPFVCEKGTQPYDEPIMWRTGIVIALVIVAILIGLLFLLAVCWWLKSSKRRTELAERKSIIRASMKLQKKAAEHDRRRPTPSNTHESAHASLDQTMISAYGPVEALPMKKHFGKDYRSPTETLRTDFSDTSDHTYTYTEVTPKGSDSYYTARNAQRHVSTKPNPYSEISTSAAESDVKLRHKSRLDTSQSTSEASCSTCPSESERTSTGTDFSSCTEQSTASESTVQNTRLSRPAPPRLSDSRGTFQPLPTEPIPTVRRVPAPRTQVPGHGAAYNPSLGAAPRSQPPGSAPPAPPTRSLVELFPPGAQPRQRTPSGRRYVVETSM</sequence>
<organism evidence="7 8">
    <name type="scientific">Caenorhabditis auriculariae</name>
    <dbReference type="NCBI Taxonomy" id="2777116"/>
    <lineage>
        <taxon>Eukaryota</taxon>
        <taxon>Metazoa</taxon>
        <taxon>Ecdysozoa</taxon>
        <taxon>Nematoda</taxon>
        <taxon>Chromadorea</taxon>
        <taxon>Rhabditida</taxon>
        <taxon>Rhabditina</taxon>
        <taxon>Rhabditomorpha</taxon>
        <taxon>Rhabditoidea</taxon>
        <taxon>Rhabditidae</taxon>
        <taxon>Peloderinae</taxon>
        <taxon>Caenorhabditis</taxon>
    </lineage>
</organism>
<dbReference type="SUPFAM" id="SSF56436">
    <property type="entry name" value="C-type lectin-like"/>
    <property type="match status" value="1"/>
</dbReference>
<keyword evidence="1" id="KW-0732">Signal</keyword>
<dbReference type="InterPro" id="IPR053243">
    <property type="entry name" value="SJ_maturation_regulator"/>
</dbReference>
<feature type="compositionally biased region" description="Pro residues" evidence="4">
    <location>
        <begin position="507"/>
        <end position="518"/>
    </location>
</feature>